<dbReference type="NCBIfam" id="NF003558">
    <property type="entry name" value="PRK05231.1"/>
    <property type="match status" value="1"/>
</dbReference>
<keyword evidence="2 8" id="KW-0808">Transferase</keyword>
<dbReference type="NCBIfam" id="TIGR00938">
    <property type="entry name" value="thrB_alt"/>
    <property type="match status" value="1"/>
</dbReference>
<dbReference type="GO" id="GO:0005524">
    <property type="term" value="F:ATP binding"/>
    <property type="evidence" value="ECO:0007669"/>
    <property type="project" value="UniProtKB-KW"/>
</dbReference>
<accession>A0A060A2E1</accession>
<keyword evidence="5 8" id="KW-0418">Kinase</keyword>
<evidence type="ECO:0000313" key="12">
    <source>
        <dbReference type="Proteomes" id="UP000005522"/>
    </source>
</evidence>
<evidence type="ECO:0000256" key="7">
    <source>
        <dbReference type="ARBA" id="ARBA00038240"/>
    </source>
</evidence>
<evidence type="ECO:0000256" key="5">
    <source>
        <dbReference type="ARBA" id="ARBA00022777"/>
    </source>
</evidence>
<keyword evidence="1 8" id="KW-0028">Amino-acid biosynthesis</keyword>
<dbReference type="Gene3D" id="3.30.200.20">
    <property type="entry name" value="Phosphorylase Kinase, domain 1"/>
    <property type="match status" value="1"/>
</dbReference>
<evidence type="ECO:0000259" key="10">
    <source>
        <dbReference type="Pfam" id="PF01636"/>
    </source>
</evidence>
<dbReference type="RefSeq" id="WP_004869236.1">
    <property type="nucleotide sequence ID" value="NZ_CP005986.1"/>
</dbReference>
<evidence type="ECO:0000256" key="8">
    <source>
        <dbReference type="HAMAP-Rule" id="MF_00301"/>
    </source>
</evidence>
<comment type="pathway">
    <text evidence="8">Amino-acid biosynthesis; L-threonine biosynthesis; L-threonine from L-aspartate: step 4/5.</text>
</comment>
<sequence>MSVYTDVSAPALAEFLSHYDLGVPKALEGIGAGTENSNFFLQTDSGRYVLTLFERLPAAEIPYYLHVTEWLSQRGIPCPAPVHARDGTILRELCDKPAAIVHCLPGASIVQRRPSDSEVAAAGALLARMHLAGADFAERHPNPAGWFWCQHTARRLSPKLSPAERALLVEELEAQKAWPRDKVPGGVIHADLFPDNVLFQDDAISGVIDFYYAGDDAWLYDLAILANAWCSLTDGSLDKHRAATLWRAYAEIRPIERAEHGLWFPYMRAAALRFWLLRLEARHFPRPGAMTECRDPEEYRRILACRREFC</sequence>
<dbReference type="SUPFAM" id="SSF56112">
    <property type="entry name" value="Protein kinase-like (PK-like)"/>
    <property type="match status" value="1"/>
</dbReference>
<dbReference type="InterPro" id="IPR002575">
    <property type="entry name" value="Aminoglycoside_PTrfase"/>
</dbReference>
<name>A0A060A2E1_ACICK</name>
<dbReference type="HOGENOM" id="CLU_053300_0_0_6"/>
<evidence type="ECO:0000256" key="4">
    <source>
        <dbReference type="ARBA" id="ARBA00022741"/>
    </source>
</evidence>
<dbReference type="GO" id="GO:0004413">
    <property type="term" value="F:homoserine kinase activity"/>
    <property type="evidence" value="ECO:0007669"/>
    <property type="project" value="UniProtKB-UniRule"/>
</dbReference>
<dbReference type="InterPro" id="IPR011009">
    <property type="entry name" value="Kinase-like_dom_sf"/>
</dbReference>
<dbReference type="GO" id="GO:0009088">
    <property type="term" value="P:threonine biosynthetic process"/>
    <property type="evidence" value="ECO:0007669"/>
    <property type="project" value="UniProtKB-UniRule"/>
</dbReference>
<dbReference type="Proteomes" id="UP000005522">
    <property type="component" value="Chromosome"/>
</dbReference>
<feature type="domain" description="Aminoglycoside phosphotransferase" evidence="10">
    <location>
        <begin position="27"/>
        <end position="254"/>
    </location>
</feature>
<dbReference type="KEGG" id="acz:Acaty_c2557"/>
<dbReference type="InterPro" id="IPR005280">
    <property type="entry name" value="Homoserine_kinase_II"/>
</dbReference>
<dbReference type="HAMAP" id="MF_00301">
    <property type="entry name" value="Homoser_kinase_2"/>
    <property type="match status" value="1"/>
</dbReference>
<dbReference type="AlphaFoldDB" id="A0A060A2E1"/>
<organism evidence="11 12">
    <name type="scientific">Acidithiobacillus caldus (strain ATCC 51756 / DSM 8584 / KU)</name>
    <dbReference type="NCBI Taxonomy" id="637389"/>
    <lineage>
        <taxon>Bacteria</taxon>
        <taxon>Pseudomonadati</taxon>
        <taxon>Pseudomonadota</taxon>
        <taxon>Acidithiobacillia</taxon>
        <taxon>Acidithiobacillales</taxon>
        <taxon>Acidithiobacillaceae</taxon>
        <taxon>Acidithiobacillus</taxon>
    </lineage>
</organism>
<dbReference type="PANTHER" id="PTHR21064">
    <property type="entry name" value="AMINOGLYCOSIDE PHOSPHOTRANSFERASE DOMAIN-CONTAINING PROTEIN-RELATED"/>
    <property type="match status" value="1"/>
</dbReference>
<evidence type="ECO:0000256" key="2">
    <source>
        <dbReference type="ARBA" id="ARBA00022679"/>
    </source>
</evidence>
<proteinExistence type="inferred from homology"/>
<evidence type="ECO:0000256" key="6">
    <source>
        <dbReference type="ARBA" id="ARBA00022840"/>
    </source>
</evidence>
<reference evidence="11 12" key="1">
    <citation type="journal article" date="2009" name="J. Bacteriol.">
        <title>Draft genome sequence of the extremely acidophilic bacterium Acidithiobacillus caldus ATCC 51756 reveals metabolic versatility in the genus Acidithiobacillus.</title>
        <authorList>
            <person name="Valdes J."/>
            <person name="Quatrini R."/>
            <person name="Hallberg K."/>
            <person name="Dopson M."/>
            <person name="Valenzuela P.D."/>
            <person name="Holmes D.S."/>
        </authorList>
    </citation>
    <scope>NUCLEOTIDE SEQUENCE [LARGE SCALE GENOMIC DNA]</scope>
    <source>
        <strain evidence="12">ATCC 51756 / DSM 8584 / KU</strain>
    </source>
</reference>
<evidence type="ECO:0000313" key="11">
    <source>
        <dbReference type="EMBL" id="AIA56401.1"/>
    </source>
</evidence>
<dbReference type="EMBL" id="CP005986">
    <property type="protein sequence ID" value="AIA56401.1"/>
    <property type="molecule type" value="Genomic_DNA"/>
</dbReference>
<dbReference type="EC" id="2.7.1.39" evidence="8 9"/>
<dbReference type="InterPro" id="IPR050249">
    <property type="entry name" value="Pseudomonas-type_ThrB"/>
</dbReference>
<dbReference type="eggNOG" id="COG2334">
    <property type="taxonomic scope" value="Bacteria"/>
</dbReference>
<keyword evidence="6 8" id="KW-0067">ATP-binding</keyword>
<dbReference type="PANTHER" id="PTHR21064:SF6">
    <property type="entry name" value="AMINOGLYCOSIDE PHOSPHOTRANSFERASE DOMAIN-CONTAINING PROTEIN"/>
    <property type="match status" value="1"/>
</dbReference>
<comment type="similarity">
    <text evidence="7 8">Belongs to the pseudomonas-type ThrB family.</text>
</comment>
<dbReference type="CDD" id="cd05153">
    <property type="entry name" value="HomoserineK_II"/>
    <property type="match status" value="1"/>
</dbReference>
<gene>
    <name evidence="8" type="primary">thrB</name>
    <name evidence="11" type="ORF">Acaty_c2557</name>
</gene>
<keyword evidence="4 8" id="KW-0547">Nucleotide-binding</keyword>
<evidence type="ECO:0000256" key="9">
    <source>
        <dbReference type="NCBIfam" id="TIGR00938"/>
    </source>
</evidence>
<evidence type="ECO:0000256" key="1">
    <source>
        <dbReference type="ARBA" id="ARBA00022605"/>
    </source>
</evidence>
<keyword evidence="3 8" id="KW-0791">Threonine biosynthesis</keyword>
<dbReference type="Pfam" id="PF01636">
    <property type="entry name" value="APH"/>
    <property type="match status" value="1"/>
</dbReference>
<dbReference type="Gene3D" id="3.90.1200.10">
    <property type="match status" value="1"/>
</dbReference>
<protein>
    <recommendedName>
        <fullName evidence="8 9">Homoserine kinase</fullName>
        <shortName evidence="8">HK</shortName>
        <shortName evidence="8">HSK</shortName>
        <ecNumber evidence="8 9">2.7.1.39</ecNumber>
    </recommendedName>
</protein>
<evidence type="ECO:0000256" key="3">
    <source>
        <dbReference type="ARBA" id="ARBA00022697"/>
    </source>
</evidence>
<comment type="catalytic activity">
    <reaction evidence="8">
        <text>L-homoserine + ATP = O-phospho-L-homoserine + ADP + H(+)</text>
        <dbReference type="Rhea" id="RHEA:13985"/>
        <dbReference type="ChEBI" id="CHEBI:15378"/>
        <dbReference type="ChEBI" id="CHEBI:30616"/>
        <dbReference type="ChEBI" id="CHEBI:57476"/>
        <dbReference type="ChEBI" id="CHEBI:57590"/>
        <dbReference type="ChEBI" id="CHEBI:456216"/>
        <dbReference type="EC" id="2.7.1.39"/>
    </reaction>
</comment>
<dbReference type="UniPathway" id="UPA00050">
    <property type="reaction ID" value="UER00064"/>
</dbReference>